<keyword evidence="4" id="KW-1185">Reference proteome</keyword>
<accession>A0A0K0E8P7</accession>
<evidence type="ECO:0000256" key="2">
    <source>
        <dbReference type="ARBA" id="ARBA00023180"/>
    </source>
</evidence>
<keyword evidence="3" id="KW-1133">Transmembrane helix</keyword>
<proteinExistence type="predicted"/>
<reference evidence="5" key="1">
    <citation type="submission" date="2015-08" db="UniProtKB">
        <authorList>
            <consortium name="WormBaseParasite"/>
        </authorList>
    </citation>
    <scope>IDENTIFICATION</scope>
</reference>
<dbReference type="WBParaSite" id="SSTP_0000587900.1">
    <property type="protein sequence ID" value="SSTP_0000587900.1"/>
    <property type="gene ID" value="SSTP_0000587900"/>
</dbReference>
<keyword evidence="3" id="KW-0472">Membrane</keyword>
<organism evidence="5">
    <name type="scientific">Strongyloides stercoralis</name>
    <name type="common">Threadworm</name>
    <dbReference type="NCBI Taxonomy" id="6248"/>
    <lineage>
        <taxon>Eukaryota</taxon>
        <taxon>Metazoa</taxon>
        <taxon>Ecdysozoa</taxon>
        <taxon>Nematoda</taxon>
        <taxon>Chromadorea</taxon>
        <taxon>Rhabditida</taxon>
        <taxon>Tylenchina</taxon>
        <taxon>Panagrolaimomorpha</taxon>
        <taxon>Strongyloidoidea</taxon>
        <taxon>Strongyloididae</taxon>
        <taxon>Strongyloides</taxon>
    </lineage>
</organism>
<feature type="transmembrane region" description="Helical" evidence="3">
    <location>
        <begin position="128"/>
        <end position="145"/>
    </location>
</feature>
<dbReference type="AlphaFoldDB" id="A0A0K0E8P7"/>
<dbReference type="GO" id="GO:0032222">
    <property type="term" value="P:regulation of synaptic transmission, cholinergic"/>
    <property type="evidence" value="ECO:0007669"/>
    <property type="project" value="InterPro"/>
</dbReference>
<dbReference type="Proteomes" id="UP000035681">
    <property type="component" value="Unplaced"/>
</dbReference>
<feature type="transmembrane region" description="Helical" evidence="3">
    <location>
        <begin position="6"/>
        <end position="28"/>
    </location>
</feature>
<dbReference type="Pfam" id="PF17064">
    <property type="entry name" value="QVR"/>
    <property type="match status" value="1"/>
</dbReference>
<keyword evidence="2" id="KW-0325">Glycoprotein</keyword>
<dbReference type="InterPro" id="IPR031424">
    <property type="entry name" value="QVR-like"/>
</dbReference>
<keyword evidence="1" id="KW-0732">Signal</keyword>
<name>A0A0K0E8P7_STRER</name>
<evidence type="ECO:0000256" key="1">
    <source>
        <dbReference type="ARBA" id="ARBA00022729"/>
    </source>
</evidence>
<evidence type="ECO:0000313" key="5">
    <source>
        <dbReference type="WBParaSite" id="SSTP_0000587900.1"/>
    </source>
</evidence>
<dbReference type="WBParaSite" id="TCONS_00001131.p1">
    <property type="protein sequence ID" value="TCONS_00001131.p1"/>
    <property type="gene ID" value="XLOC_001058"/>
</dbReference>
<evidence type="ECO:0000313" key="6">
    <source>
        <dbReference type="WBParaSite" id="TCONS_00001131.p1"/>
    </source>
</evidence>
<evidence type="ECO:0000313" key="4">
    <source>
        <dbReference type="Proteomes" id="UP000035681"/>
    </source>
</evidence>
<dbReference type="GO" id="GO:0030431">
    <property type="term" value="P:sleep"/>
    <property type="evidence" value="ECO:0007669"/>
    <property type="project" value="InterPro"/>
</dbReference>
<protein>
    <submittedName>
        <fullName evidence="6">Protein quiver</fullName>
    </submittedName>
</protein>
<keyword evidence="3" id="KW-0812">Transmembrane</keyword>
<evidence type="ECO:0000256" key="3">
    <source>
        <dbReference type="SAM" id="Phobius"/>
    </source>
</evidence>
<sequence>MALINYIFFCVIFIIFQAQIISSLECYFEVNGFKKIGLTKKDAERSSAMCYYPYEKCLKVSVTTKDENVLFRGCASSLNPIYKAFTGKNGIFLQINKCDKKELENGTFEYCLCDTMLCNSTSKLHTSFLYKVLFCFFIILNTLYFKSNI</sequence>